<feature type="domain" description="LIM zinc-binding" evidence="7">
    <location>
        <begin position="408"/>
        <end position="466"/>
    </location>
</feature>
<evidence type="ECO:0000256" key="4">
    <source>
        <dbReference type="ARBA" id="ARBA00023038"/>
    </source>
</evidence>
<keyword evidence="2" id="KW-0677">Repeat</keyword>
<dbReference type="CDD" id="cd08368">
    <property type="entry name" value="LIM"/>
    <property type="match status" value="2"/>
</dbReference>
<dbReference type="RefSeq" id="XP_004991147.1">
    <property type="nucleotide sequence ID" value="XM_004991090.1"/>
</dbReference>
<dbReference type="SUPFAM" id="SSF57716">
    <property type="entry name" value="Glucocorticoid receptor-like (DNA-binding domain)"/>
    <property type="match status" value="4"/>
</dbReference>
<feature type="compositionally biased region" description="Polar residues" evidence="6">
    <location>
        <begin position="88"/>
        <end position="106"/>
    </location>
</feature>
<keyword evidence="9" id="KW-1185">Reference proteome</keyword>
<dbReference type="OMA" id="ETAPRCA"/>
<reference evidence="8" key="1">
    <citation type="submission" date="2009-08" db="EMBL/GenBank/DDBJ databases">
        <title>Annotation of Salpingoeca rosetta.</title>
        <authorList>
            <consortium name="The Broad Institute Genome Sequencing Platform"/>
            <person name="Russ C."/>
            <person name="Cuomo C."/>
            <person name="Burger G."/>
            <person name="Gray M.W."/>
            <person name="Holland P.W.H."/>
            <person name="King N."/>
            <person name="Lang F.B.F."/>
            <person name="Roger A.J."/>
            <person name="Ruiz-Trillo I."/>
            <person name="Young S.K."/>
            <person name="Zeng Q."/>
            <person name="Gargeya S."/>
            <person name="Alvarado L."/>
            <person name="Berlin A."/>
            <person name="Chapman S.B."/>
            <person name="Chen Z."/>
            <person name="Freedman E."/>
            <person name="Gellesch M."/>
            <person name="Goldberg J."/>
            <person name="Griggs A."/>
            <person name="Gujja S."/>
            <person name="Heilman E."/>
            <person name="Heiman D."/>
            <person name="Howarth C."/>
            <person name="Mehta T."/>
            <person name="Neiman D."/>
            <person name="Pearson M."/>
            <person name="Roberts A."/>
            <person name="Saif S."/>
            <person name="Shea T."/>
            <person name="Shenoy N."/>
            <person name="Sisk P."/>
            <person name="Stolte C."/>
            <person name="Sykes S."/>
            <person name="White J."/>
            <person name="Yandava C."/>
            <person name="Haas B."/>
            <person name="Nusbaum C."/>
            <person name="Birren B."/>
        </authorList>
    </citation>
    <scope>NUCLEOTIDE SEQUENCE [LARGE SCALE GENOMIC DNA]</scope>
    <source>
        <strain evidence="8">ATCC 50818</strain>
    </source>
</reference>
<evidence type="ECO:0000256" key="6">
    <source>
        <dbReference type="SAM" id="MobiDB-lite"/>
    </source>
</evidence>
<dbReference type="Proteomes" id="UP000007799">
    <property type="component" value="Unassembled WGS sequence"/>
</dbReference>
<dbReference type="EMBL" id="GL832975">
    <property type="protein sequence ID" value="EGD76775.1"/>
    <property type="molecule type" value="Genomic_DNA"/>
</dbReference>
<dbReference type="eggNOG" id="KOG1703">
    <property type="taxonomic scope" value="Eukaryota"/>
</dbReference>
<dbReference type="OrthoDB" id="15567at2759"/>
<name>F2UI26_SALR5</name>
<evidence type="ECO:0000313" key="8">
    <source>
        <dbReference type="EMBL" id="EGD76775.1"/>
    </source>
</evidence>
<dbReference type="Gene3D" id="2.10.110.10">
    <property type="entry name" value="Cysteine Rich Protein"/>
    <property type="match status" value="4"/>
</dbReference>
<proteinExistence type="predicted"/>
<dbReference type="KEGG" id="sre:PTSG_08126"/>
<dbReference type="PANTHER" id="PTHR24205:SF16">
    <property type="entry name" value="GH01042P-RELATED"/>
    <property type="match status" value="1"/>
</dbReference>
<feature type="region of interest" description="Disordered" evidence="6">
    <location>
        <begin position="19"/>
        <end position="150"/>
    </location>
</feature>
<gene>
    <name evidence="8" type="ORF">PTSG_08126</name>
</gene>
<dbReference type="InParanoid" id="F2UI26"/>
<evidence type="ECO:0000256" key="1">
    <source>
        <dbReference type="ARBA" id="ARBA00022723"/>
    </source>
</evidence>
<evidence type="ECO:0000256" key="3">
    <source>
        <dbReference type="ARBA" id="ARBA00022833"/>
    </source>
</evidence>
<keyword evidence="3 5" id="KW-0862">Zinc</keyword>
<accession>F2UI26</accession>
<feature type="compositionally biased region" description="Basic and acidic residues" evidence="6">
    <location>
        <begin position="181"/>
        <end position="194"/>
    </location>
</feature>
<dbReference type="GO" id="GO:0005634">
    <property type="term" value="C:nucleus"/>
    <property type="evidence" value="ECO:0007669"/>
    <property type="project" value="TreeGrafter"/>
</dbReference>
<dbReference type="PROSITE" id="PS00478">
    <property type="entry name" value="LIM_DOMAIN_1"/>
    <property type="match status" value="3"/>
</dbReference>
<dbReference type="PANTHER" id="PTHR24205">
    <property type="entry name" value="FOUR AND A HALF LIM DOMAINS PROTEIN"/>
    <property type="match status" value="1"/>
</dbReference>
<dbReference type="Pfam" id="PF00412">
    <property type="entry name" value="LIM"/>
    <property type="match status" value="4"/>
</dbReference>
<evidence type="ECO:0000313" key="9">
    <source>
        <dbReference type="Proteomes" id="UP000007799"/>
    </source>
</evidence>
<feature type="compositionally biased region" description="Low complexity" evidence="6">
    <location>
        <begin position="137"/>
        <end position="149"/>
    </location>
</feature>
<evidence type="ECO:0000256" key="2">
    <source>
        <dbReference type="ARBA" id="ARBA00022737"/>
    </source>
</evidence>
<dbReference type="STRING" id="946362.F2UI26"/>
<dbReference type="AlphaFoldDB" id="F2UI26"/>
<feature type="compositionally biased region" description="Basic and acidic residues" evidence="6">
    <location>
        <begin position="57"/>
        <end position="76"/>
    </location>
</feature>
<dbReference type="GO" id="GO:0003712">
    <property type="term" value="F:transcription coregulator activity"/>
    <property type="evidence" value="ECO:0007669"/>
    <property type="project" value="TreeGrafter"/>
</dbReference>
<evidence type="ECO:0000259" key="7">
    <source>
        <dbReference type="PROSITE" id="PS50023"/>
    </source>
</evidence>
<sequence length="466" mass="52727">MADAEDAELDALLQQLESFDMPVPKDAQQSETDKEGAYDNLVRRPEEYQVPKVAPPKRPEDTSNSRGEYDVPRRDPSSVYLRRKSAATAASHTQPLQAATKKQVSTYAVPAPVADAPSRPANKKAGSGDDDPTYDVAYAQPAASDAAQYEKPYATPYETMYERTYEGAYEQPDVDVYEDPNADKTEPQYERADPDYETASSSSSSRRQLYEQVQPPLHSADRVNNEALPKGFCAQCRQRIQGRAIQALGLQFHEEHFQCMKCDKSLASEPFHAHHGLPFCSTCFHEETAPRCAGCDKPITTACIHAFSKNWHVECLKCDACHNPLGTEYYNVENQTICSKCYEDQVKYKCAKCKKTITDAAISALDSYWHEACFTCWECNKPFPEGRYFPQDNKPYCSYHYHEMKGVVCARCMRPIIGSFVSALGEKWHPEHFQCSLCNKSLAKTRFRERNDQPYCDPCYVKLFGI</sequence>
<dbReference type="PROSITE" id="PS50023">
    <property type="entry name" value="LIM_DOMAIN_2"/>
    <property type="match status" value="3"/>
</dbReference>
<dbReference type="FunFam" id="2.10.110.10:FF:000009">
    <property type="entry name" value="Paxillin isoform 1"/>
    <property type="match status" value="2"/>
</dbReference>
<feature type="compositionally biased region" description="Basic and acidic residues" evidence="6">
    <location>
        <begin position="31"/>
        <end position="49"/>
    </location>
</feature>
<evidence type="ECO:0000256" key="5">
    <source>
        <dbReference type="PROSITE-ProRule" id="PRU00125"/>
    </source>
</evidence>
<dbReference type="SMART" id="SM00132">
    <property type="entry name" value="LIM"/>
    <property type="match status" value="4"/>
</dbReference>
<organism evidence="9">
    <name type="scientific">Salpingoeca rosetta (strain ATCC 50818 / BSB-021)</name>
    <dbReference type="NCBI Taxonomy" id="946362"/>
    <lineage>
        <taxon>Eukaryota</taxon>
        <taxon>Choanoflagellata</taxon>
        <taxon>Craspedida</taxon>
        <taxon>Salpingoecidae</taxon>
        <taxon>Salpingoeca</taxon>
    </lineage>
</organism>
<keyword evidence="1 5" id="KW-0479">Metal-binding</keyword>
<feature type="domain" description="LIM zinc-binding" evidence="7">
    <location>
        <begin position="348"/>
        <end position="407"/>
    </location>
</feature>
<keyword evidence="4 5" id="KW-0440">LIM domain</keyword>
<dbReference type="GO" id="GO:0046872">
    <property type="term" value="F:metal ion binding"/>
    <property type="evidence" value="ECO:0007669"/>
    <property type="project" value="UniProtKB-KW"/>
</dbReference>
<protein>
    <recommendedName>
        <fullName evidence="7">LIM zinc-binding domain-containing protein</fullName>
    </recommendedName>
</protein>
<dbReference type="FunCoup" id="F2UI26">
    <property type="interactions" value="352"/>
</dbReference>
<feature type="domain" description="LIM zinc-binding" evidence="7">
    <location>
        <begin position="231"/>
        <end position="290"/>
    </location>
</feature>
<dbReference type="InterPro" id="IPR001781">
    <property type="entry name" value="Znf_LIM"/>
</dbReference>
<feature type="region of interest" description="Disordered" evidence="6">
    <location>
        <begin position="171"/>
        <end position="221"/>
    </location>
</feature>
<dbReference type="GeneID" id="16071709"/>